<protein>
    <submittedName>
        <fullName evidence="2">Cupin domain-containing protein</fullName>
    </submittedName>
</protein>
<evidence type="ECO:0000259" key="1">
    <source>
        <dbReference type="Pfam" id="PF07883"/>
    </source>
</evidence>
<dbReference type="AlphaFoldDB" id="A0A1H8LLV9"/>
<dbReference type="CDD" id="cd02230">
    <property type="entry name" value="cupin_HP0902-like"/>
    <property type="match status" value="1"/>
</dbReference>
<dbReference type="InterPro" id="IPR011051">
    <property type="entry name" value="RmlC_Cupin_sf"/>
</dbReference>
<reference evidence="2 3" key="1">
    <citation type="submission" date="2016-10" db="EMBL/GenBank/DDBJ databases">
        <authorList>
            <person name="de Groot N.N."/>
        </authorList>
    </citation>
    <scope>NUCLEOTIDE SEQUENCE [LARGE SCALE GENOMIC DNA]</scope>
    <source>
        <strain evidence="2 3">CGMCC 1.10434</strain>
    </source>
</reference>
<organism evidence="2 3">
    <name type="scientific">Amphibacillus marinus</name>
    <dbReference type="NCBI Taxonomy" id="872970"/>
    <lineage>
        <taxon>Bacteria</taxon>
        <taxon>Bacillati</taxon>
        <taxon>Bacillota</taxon>
        <taxon>Bacilli</taxon>
        <taxon>Bacillales</taxon>
        <taxon>Bacillaceae</taxon>
        <taxon>Amphibacillus</taxon>
    </lineage>
</organism>
<proteinExistence type="predicted"/>
<sequence length="223" mass="24535">MKNLPIHDIFTFEDVANPLPDQIISTEVFHNAALDITVFSLGAGESISTELVGGQKLIYCLTGRLELKLDRIEKQLRAGQAVILPTQARHAIIAEANVSFQQIHLYKNEEDLYMINKVPHNKVIDLAEQIDIVPNKKASKAIVQRKDLTLTLFALDQGQQIAMHTATGDALVQILEGEAHIIIGENSFIVKEGQAIVMPAEIPHALEATEAFKMLLTVVKGGE</sequence>
<dbReference type="STRING" id="872970.SAMN04488134_103254"/>
<dbReference type="InterPro" id="IPR014710">
    <property type="entry name" value="RmlC-like_jellyroll"/>
</dbReference>
<dbReference type="Gene3D" id="2.60.120.10">
    <property type="entry name" value="Jelly Rolls"/>
    <property type="match status" value="2"/>
</dbReference>
<gene>
    <name evidence="2" type="ORF">SAMN04488134_103254</name>
</gene>
<keyword evidence="3" id="KW-1185">Reference proteome</keyword>
<dbReference type="InterPro" id="IPR013096">
    <property type="entry name" value="Cupin_2"/>
</dbReference>
<evidence type="ECO:0000313" key="2">
    <source>
        <dbReference type="EMBL" id="SEO06069.1"/>
    </source>
</evidence>
<dbReference type="PANTHER" id="PTHR37694">
    <property type="entry name" value="SLR8022 PROTEIN"/>
    <property type="match status" value="1"/>
</dbReference>
<dbReference type="PANTHER" id="PTHR37694:SF1">
    <property type="entry name" value="SLR8022 PROTEIN"/>
    <property type="match status" value="1"/>
</dbReference>
<name>A0A1H8LLV9_9BACI</name>
<accession>A0A1H8LLV9</accession>
<feature type="domain" description="Cupin type-2" evidence="1">
    <location>
        <begin position="152"/>
        <end position="215"/>
    </location>
</feature>
<evidence type="ECO:0000313" key="3">
    <source>
        <dbReference type="Proteomes" id="UP000199300"/>
    </source>
</evidence>
<dbReference type="SUPFAM" id="SSF51182">
    <property type="entry name" value="RmlC-like cupins"/>
    <property type="match status" value="2"/>
</dbReference>
<dbReference type="Proteomes" id="UP000199300">
    <property type="component" value="Unassembled WGS sequence"/>
</dbReference>
<dbReference type="EMBL" id="FODJ01000003">
    <property type="protein sequence ID" value="SEO06069.1"/>
    <property type="molecule type" value="Genomic_DNA"/>
</dbReference>
<dbReference type="Pfam" id="PF07883">
    <property type="entry name" value="Cupin_2"/>
    <property type="match status" value="1"/>
</dbReference>
<dbReference type="RefSeq" id="WP_245751596.1">
    <property type="nucleotide sequence ID" value="NZ_FODJ01000003.1"/>
</dbReference>